<keyword evidence="2" id="KW-1185">Reference proteome</keyword>
<dbReference type="AlphaFoldDB" id="A0A0R3UDE9"/>
<proteinExistence type="predicted"/>
<sequence length="99" mass="10580">MPSEVPLQLCLIHFSRFKASQILSVGPVAAGLVNKFGCRAVGVAGSLLATVSMFASAFMPTIELMLISYGVIAGESSFSGFTNAINKPWQRNCRLSLRV</sequence>
<dbReference type="WBParaSite" id="MCU_014234-RA">
    <property type="protein sequence ID" value="MCU_014234-RA"/>
    <property type="gene ID" value="MCU_014234"/>
</dbReference>
<reference evidence="1 2" key="1">
    <citation type="submission" date="2018-10" db="EMBL/GenBank/DDBJ databases">
        <authorList>
            <consortium name="Pathogen Informatics"/>
        </authorList>
    </citation>
    <scope>NUCLEOTIDE SEQUENCE [LARGE SCALE GENOMIC DNA]</scope>
</reference>
<accession>A0A0R3UDE9</accession>
<dbReference type="InterPro" id="IPR036259">
    <property type="entry name" value="MFS_trans_sf"/>
</dbReference>
<evidence type="ECO:0000313" key="2">
    <source>
        <dbReference type="Proteomes" id="UP000267029"/>
    </source>
</evidence>
<dbReference type="Proteomes" id="UP000267029">
    <property type="component" value="Unassembled WGS sequence"/>
</dbReference>
<dbReference type="SUPFAM" id="SSF103473">
    <property type="entry name" value="MFS general substrate transporter"/>
    <property type="match status" value="1"/>
</dbReference>
<evidence type="ECO:0000313" key="3">
    <source>
        <dbReference type="WBParaSite" id="MCU_014234-RA"/>
    </source>
</evidence>
<name>A0A0R3UDE9_MESCO</name>
<dbReference type="OrthoDB" id="2213137at2759"/>
<dbReference type="STRING" id="53468.A0A0R3UDE9"/>
<dbReference type="EMBL" id="UXSR01002816">
    <property type="protein sequence ID" value="VDD78945.1"/>
    <property type="molecule type" value="Genomic_DNA"/>
</dbReference>
<evidence type="ECO:0000313" key="1">
    <source>
        <dbReference type="EMBL" id="VDD78945.1"/>
    </source>
</evidence>
<reference evidence="3" key="2">
    <citation type="submission" date="2019-11" db="UniProtKB">
        <authorList>
            <consortium name="WormBaseParasite"/>
        </authorList>
    </citation>
    <scope>IDENTIFICATION</scope>
</reference>
<protein>
    <submittedName>
        <fullName evidence="3">MFS domain-containing protein</fullName>
    </submittedName>
</protein>
<organism evidence="3">
    <name type="scientific">Mesocestoides corti</name>
    <name type="common">Flatworm</name>
    <dbReference type="NCBI Taxonomy" id="53468"/>
    <lineage>
        <taxon>Eukaryota</taxon>
        <taxon>Metazoa</taxon>
        <taxon>Spiralia</taxon>
        <taxon>Lophotrochozoa</taxon>
        <taxon>Platyhelminthes</taxon>
        <taxon>Cestoda</taxon>
        <taxon>Eucestoda</taxon>
        <taxon>Cyclophyllidea</taxon>
        <taxon>Mesocestoididae</taxon>
        <taxon>Mesocestoides</taxon>
    </lineage>
</organism>
<gene>
    <name evidence="1" type="ORF">MCOS_LOCUS4948</name>
</gene>